<protein>
    <submittedName>
        <fullName evidence="1">5934_t:CDS:1</fullName>
    </submittedName>
</protein>
<accession>A0ACA9QAQ3</accession>
<feature type="non-terminal residue" evidence="1">
    <location>
        <position position="133"/>
    </location>
</feature>
<dbReference type="Proteomes" id="UP000789702">
    <property type="component" value="Unassembled WGS sequence"/>
</dbReference>
<evidence type="ECO:0000313" key="1">
    <source>
        <dbReference type="EMBL" id="CAG8740096.1"/>
    </source>
</evidence>
<dbReference type="EMBL" id="CAJVPU010040816">
    <property type="protein sequence ID" value="CAG8740096.1"/>
    <property type="molecule type" value="Genomic_DNA"/>
</dbReference>
<name>A0ACA9QAQ3_9GLOM</name>
<evidence type="ECO:0000313" key="2">
    <source>
        <dbReference type="Proteomes" id="UP000789702"/>
    </source>
</evidence>
<reference evidence="1" key="1">
    <citation type="submission" date="2021-06" db="EMBL/GenBank/DDBJ databases">
        <authorList>
            <person name="Kallberg Y."/>
            <person name="Tangrot J."/>
            <person name="Rosling A."/>
        </authorList>
    </citation>
    <scope>NUCLEOTIDE SEQUENCE</scope>
    <source>
        <strain evidence="1">IL203A</strain>
    </source>
</reference>
<gene>
    <name evidence="1" type="ORF">DHETER_LOCUS13994</name>
</gene>
<keyword evidence="2" id="KW-1185">Reference proteome</keyword>
<sequence length="133" mass="15346">AYLNAAAKNDEIIELNNNQVIEKITKKSFNTYTLARSLIYFHILKNLTIFFPEIRKLFNSKFLPEATKIFISKFKLQTKLNLDDDLFFNPNFNTKKPKPEQVLTENSFSTQPTLLSSNPIPIEGLETSQTTIE</sequence>
<feature type="non-terminal residue" evidence="1">
    <location>
        <position position="1"/>
    </location>
</feature>
<comment type="caution">
    <text evidence="1">The sequence shown here is derived from an EMBL/GenBank/DDBJ whole genome shotgun (WGS) entry which is preliminary data.</text>
</comment>
<proteinExistence type="predicted"/>
<organism evidence="1 2">
    <name type="scientific">Dentiscutata heterogama</name>
    <dbReference type="NCBI Taxonomy" id="1316150"/>
    <lineage>
        <taxon>Eukaryota</taxon>
        <taxon>Fungi</taxon>
        <taxon>Fungi incertae sedis</taxon>
        <taxon>Mucoromycota</taxon>
        <taxon>Glomeromycotina</taxon>
        <taxon>Glomeromycetes</taxon>
        <taxon>Diversisporales</taxon>
        <taxon>Gigasporaceae</taxon>
        <taxon>Dentiscutata</taxon>
    </lineage>
</organism>